<evidence type="ECO:0000313" key="9">
    <source>
        <dbReference type="EMBL" id="KAK5164648.1"/>
    </source>
</evidence>
<evidence type="ECO:0000259" key="8">
    <source>
        <dbReference type="Pfam" id="PF20684"/>
    </source>
</evidence>
<protein>
    <recommendedName>
        <fullName evidence="8">Rhodopsin domain-containing protein</fullName>
    </recommendedName>
</protein>
<dbReference type="GO" id="GO:0016020">
    <property type="term" value="C:membrane"/>
    <property type="evidence" value="ECO:0007669"/>
    <property type="project" value="UniProtKB-SubCell"/>
</dbReference>
<dbReference type="EMBL" id="JAVRRT010000019">
    <property type="protein sequence ID" value="KAK5164648.1"/>
    <property type="molecule type" value="Genomic_DNA"/>
</dbReference>
<keyword evidence="4 7" id="KW-0472">Membrane</keyword>
<dbReference type="InterPro" id="IPR049326">
    <property type="entry name" value="Rhodopsin_dom_fungi"/>
</dbReference>
<dbReference type="PANTHER" id="PTHR33048">
    <property type="entry name" value="PTH11-LIKE INTEGRAL MEMBRANE PROTEIN (AFU_ORTHOLOGUE AFUA_5G11245)"/>
    <property type="match status" value="1"/>
</dbReference>
<comment type="caution">
    <text evidence="9">The sequence shown here is derived from an EMBL/GenBank/DDBJ whole genome shotgun (WGS) entry which is preliminary data.</text>
</comment>
<feature type="region of interest" description="Disordered" evidence="6">
    <location>
        <begin position="301"/>
        <end position="340"/>
    </location>
</feature>
<evidence type="ECO:0000256" key="6">
    <source>
        <dbReference type="SAM" id="MobiDB-lite"/>
    </source>
</evidence>
<evidence type="ECO:0000313" key="10">
    <source>
        <dbReference type="Proteomes" id="UP001337655"/>
    </source>
</evidence>
<feature type="transmembrane region" description="Helical" evidence="7">
    <location>
        <begin position="20"/>
        <end position="43"/>
    </location>
</feature>
<feature type="transmembrane region" description="Helical" evidence="7">
    <location>
        <begin position="210"/>
        <end position="233"/>
    </location>
</feature>
<feature type="transmembrane region" description="Helical" evidence="7">
    <location>
        <begin position="131"/>
        <end position="154"/>
    </location>
</feature>
<name>A0AAV9P1A5_9PEZI</name>
<evidence type="ECO:0000256" key="7">
    <source>
        <dbReference type="SAM" id="Phobius"/>
    </source>
</evidence>
<comment type="subcellular location">
    <subcellularLocation>
        <location evidence="1">Membrane</location>
        <topology evidence="1">Multi-pass membrane protein</topology>
    </subcellularLocation>
</comment>
<feature type="transmembrane region" description="Helical" evidence="7">
    <location>
        <begin position="245"/>
        <end position="267"/>
    </location>
</feature>
<dbReference type="Pfam" id="PF20684">
    <property type="entry name" value="Fung_rhodopsin"/>
    <property type="match status" value="1"/>
</dbReference>
<feature type="transmembrane region" description="Helical" evidence="7">
    <location>
        <begin position="55"/>
        <end position="74"/>
    </location>
</feature>
<keyword evidence="3 7" id="KW-1133">Transmembrane helix</keyword>
<gene>
    <name evidence="9" type="ORF">LTR77_009854</name>
</gene>
<dbReference type="PANTHER" id="PTHR33048:SF47">
    <property type="entry name" value="INTEGRAL MEMBRANE PROTEIN-RELATED"/>
    <property type="match status" value="1"/>
</dbReference>
<keyword evidence="2 7" id="KW-0812">Transmembrane</keyword>
<evidence type="ECO:0000256" key="2">
    <source>
        <dbReference type="ARBA" id="ARBA00022692"/>
    </source>
</evidence>
<accession>A0AAV9P1A5</accession>
<dbReference type="InterPro" id="IPR052337">
    <property type="entry name" value="SAT4-like"/>
</dbReference>
<dbReference type="RefSeq" id="XP_064654896.1">
    <property type="nucleotide sequence ID" value="XM_064807080.1"/>
</dbReference>
<evidence type="ECO:0000256" key="3">
    <source>
        <dbReference type="ARBA" id="ARBA00022989"/>
    </source>
</evidence>
<keyword evidence="10" id="KW-1185">Reference proteome</keyword>
<feature type="domain" description="Rhodopsin" evidence="8">
    <location>
        <begin position="39"/>
        <end position="272"/>
    </location>
</feature>
<dbReference type="AlphaFoldDB" id="A0AAV9P1A5"/>
<feature type="compositionally biased region" description="Polar residues" evidence="6">
    <location>
        <begin position="312"/>
        <end position="326"/>
    </location>
</feature>
<dbReference type="GeneID" id="89931184"/>
<organism evidence="9 10">
    <name type="scientific">Saxophila tyrrhenica</name>
    <dbReference type="NCBI Taxonomy" id="1690608"/>
    <lineage>
        <taxon>Eukaryota</taxon>
        <taxon>Fungi</taxon>
        <taxon>Dikarya</taxon>
        <taxon>Ascomycota</taxon>
        <taxon>Pezizomycotina</taxon>
        <taxon>Dothideomycetes</taxon>
        <taxon>Dothideomycetidae</taxon>
        <taxon>Mycosphaerellales</taxon>
        <taxon>Extremaceae</taxon>
        <taxon>Saxophila</taxon>
    </lineage>
</organism>
<dbReference type="Proteomes" id="UP001337655">
    <property type="component" value="Unassembled WGS sequence"/>
</dbReference>
<feature type="transmembrane region" description="Helical" evidence="7">
    <location>
        <begin position="174"/>
        <end position="198"/>
    </location>
</feature>
<evidence type="ECO:0000256" key="5">
    <source>
        <dbReference type="ARBA" id="ARBA00038359"/>
    </source>
</evidence>
<sequence>MELGSRDASTPTIAQNDIGWQALAPALACTLLATLVVAARWYTRCRIAKCTGPDDWIILLSLILSIAMTALIGAEVHSGVGRYDADVPATTVAKLVVATNDLWILVVNVTKASILTQYLRIFSSRVIRMCCIILLLCLLPAVAWGVFGGTFLCSPVAKLWDPSMEGSCMSAVDYWYSVAGIDIGLDFLILLLPLPAIVRLRLPRKQKLGLVLVFLLGFFVCVVSVVRVCTVLVSSLKGDYVASGVWAIVWSAVEANVGIVCASLLALKPLVVRWWPGVWVEEEVPKHCLRLPRVETEVGEEEKEMVAEDTRATSMPVSPSKGSQSWSRRDTVKTMSSNGSVSSPWSAKVGGCPIEAGRREGLSLFDVLHEEASLARIPSRPERSKMHMHRWE</sequence>
<comment type="similarity">
    <text evidence="5">Belongs to the SAT4 family.</text>
</comment>
<proteinExistence type="inferred from homology"/>
<evidence type="ECO:0000256" key="1">
    <source>
        <dbReference type="ARBA" id="ARBA00004141"/>
    </source>
</evidence>
<reference evidence="9 10" key="1">
    <citation type="submission" date="2023-08" db="EMBL/GenBank/DDBJ databases">
        <title>Black Yeasts Isolated from many extreme environments.</title>
        <authorList>
            <person name="Coleine C."/>
            <person name="Stajich J.E."/>
            <person name="Selbmann L."/>
        </authorList>
    </citation>
    <scope>NUCLEOTIDE SEQUENCE [LARGE SCALE GENOMIC DNA]</scope>
    <source>
        <strain evidence="9 10">CCFEE 5935</strain>
    </source>
</reference>
<evidence type="ECO:0000256" key="4">
    <source>
        <dbReference type="ARBA" id="ARBA00023136"/>
    </source>
</evidence>